<feature type="compositionally biased region" description="Basic and acidic residues" evidence="1">
    <location>
        <begin position="56"/>
        <end position="66"/>
    </location>
</feature>
<comment type="caution">
    <text evidence="3">The sequence shown here is derived from an EMBL/GenBank/DDBJ whole genome shotgun (WGS) entry which is preliminary data.</text>
</comment>
<reference evidence="4" key="1">
    <citation type="submission" date="2022-10" db="EMBL/GenBank/DDBJ databases">
        <title>Genome assembly of Pristionchus species.</title>
        <authorList>
            <person name="Yoshida K."/>
            <person name="Sommer R.J."/>
        </authorList>
    </citation>
    <scope>NUCLEOTIDE SEQUENCE [LARGE SCALE GENOMIC DNA]</scope>
    <source>
        <strain evidence="4">RS5460</strain>
    </source>
</reference>
<organism evidence="3 4">
    <name type="scientific">Pristionchus mayeri</name>
    <dbReference type="NCBI Taxonomy" id="1317129"/>
    <lineage>
        <taxon>Eukaryota</taxon>
        <taxon>Metazoa</taxon>
        <taxon>Ecdysozoa</taxon>
        <taxon>Nematoda</taxon>
        <taxon>Chromadorea</taxon>
        <taxon>Rhabditida</taxon>
        <taxon>Rhabditina</taxon>
        <taxon>Diplogasteromorpha</taxon>
        <taxon>Diplogasteroidea</taxon>
        <taxon>Neodiplogasteridae</taxon>
        <taxon>Pristionchus</taxon>
    </lineage>
</organism>
<gene>
    <name evidence="3" type="ORF">PMAYCL1PPCAC_27831</name>
</gene>
<feature type="region of interest" description="Disordered" evidence="1">
    <location>
        <begin position="31"/>
        <end position="66"/>
    </location>
</feature>
<dbReference type="EMBL" id="BTRK01000006">
    <property type="protein sequence ID" value="GMR57636.1"/>
    <property type="molecule type" value="Genomic_DNA"/>
</dbReference>
<evidence type="ECO:0000256" key="1">
    <source>
        <dbReference type="SAM" id="MobiDB-lite"/>
    </source>
</evidence>
<dbReference type="AlphaFoldDB" id="A0AAN5D685"/>
<dbReference type="Proteomes" id="UP001328107">
    <property type="component" value="Unassembled WGS sequence"/>
</dbReference>
<dbReference type="SUPFAM" id="SSF57959">
    <property type="entry name" value="Leucine zipper domain"/>
    <property type="match status" value="1"/>
</dbReference>
<dbReference type="PROSITE" id="PS00036">
    <property type="entry name" value="BZIP_BASIC"/>
    <property type="match status" value="1"/>
</dbReference>
<dbReference type="InterPro" id="IPR004827">
    <property type="entry name" value="bZIP"/>
</dbReference>
<proteinExistence type="predicted"/>
<evidence type="ECO:0000313" key="4">
    <source>
        <dbReference type="Proteomes" id="UP001328107"/>
    </source>
</evidence>
<dbReference type="Gene3D" id="1.20.5.170">
    <property type="match status" value="1"/>
</dbReference>
<accession>A0AAN5D685</accession>
<protein>
    <recommendedName>
        <fullName evidence="2">BZIP domain-containing protein</fullName>
    </recommendedName>
</protein>
<feature type="domain" description="BZIP" evidence="2">
    <location>
        <begin position="58"/>
        <end position="73"/>
    </location>
</feature>
<keyword evidence="4" id="KW-1185">Reference proteome</keyword>
<dbReference type="InterPro" id="IPR046347">
    <property type="entry name" value="bZIP_sf"/>
</dbReference>
<dbReference type="Pfam" id="PF07716">
    <property type="entry name" value="bZIP_2"/>
    <property type="match status" value="1"/>
</dbReference>
<evidence type="ECO:0000313" key="3">
    <source>
        <dbReference type="EMBL" id="GMR57636.1"/>
    </source>
</evidence>
<sequence>PDIQMSLLITSTTPLDLGTLFHASAQEESNEVIASRATPHVGMNRETKRGSAVASDIKRKASNREAANRYRERMKQTLEAMRIDEKALIARNAELRVMEVRLMEEIGEMRVKMTETFGFAPPFEHE</sequence>
<feature type="non-terminal residue" evidence="3">
    <location>
        <position position="1"/>
    </location>
</feature>
<dbReference type="GO" id="GO:0003700">
    <property type="term" value="F:DNA-binding transcription factor activity"/>
    <property type="evidence" value="ECO:0007669"/>
    <property type="project" value="InterPro"/>
</dbReference>
<feature type="non-terminal residue" evidence="3">
    <location>
        <position position="126"/>
    </location>
</feature>
<evidence type="ECO:0000259" key="2">
    <source>
        <dbReference type="PROSITE" id="PS00036"/>
    </source>
</evidence>
<name>A0AAN5D685_9BILA</name>